<reference evidence="2" key="1">
    <citation type="submission" date="2019-04" db="EMBL/GenBank/DDBJ databases">
        <title>Evolution of Biomass-Degrading Anaerobic Consortia Revealed by Metagenomics.</title>
        <authorList>
            <person name="Peng X."/>
        </authorList>
    </citation>
    <scope>NUCLEOTIDE SEQUENCE</scope>
    <source>
        <strain evidence="2">SIG12</strain>
    </source>
</reference>
<dbReference type="Pfam" id="PF13197">
    <property type="entry name" value="DUF4013"/>
    <property type="match status" value="1"/>
</dbReference>
<dbReference type="InterPro" id="IPR025098">
    <property type="entry name" value="DUF4013"/>
</dbReference>
<protein>
    <submittedName>
        <fullName evidence="2">DUF4013 domain-containing protein</fullName>
    </submittedName>
</protein>
<sequence length="234" mass="26782">MKFRSQIYDALKYTLRDWKPIILLGLILYILSVLNNVNEVETIIGIAVLILTIALLFLEEGYRYQIIKETIKGNNNPPSFENLKKLIIEGFLESFTISVYLTATYIFISSANKIELISHVQYIHWFILVIISMAIYFLSFGAVINKALHDDKFISAFNLIEIGRLYLKIGLKRTILLIIIGTVSINFIITSVIELGIYDFAQYLDFIINFIVNPILILFLTRLSGLIGKEVTYG</sequence>
<dbReference type="Proteomes" id="UP000762703">
    <property type="component" value="Unassembled WGS sequence"/>
</dbReference>
<feature type="transmembrane region" description="Helical" evidence="1">
    <location>
        <begin position="122"/>
        <end position="144"/>
    </location>
</feature>
<evidence type="ECO:0000256" key="1">
    <source>
        <dbReference type="SAM" id="Phobius"/>
    </source>
</evidence>
<keyword evidence="1" id="KW-0812">Transmembrane</keyword>
<name>A0A8T3VJ61_9EURY</name>
<dbReference type="EMBL" id="SUTE01000024">
    <property type="protein sequence ID" value="MBE6504710.1"/>
    <property type="molecule type" value="Genomic_DNA"/>
</dbReference>
<dbReference type="AlphaFoldDB" id="A0A8T3VJ61"/>
<dbReference type="RefSeq" id="WP_303736353.1">
    <property type="nucleotide sequence ID" value="NZ_SUTE01000024.1"/>
</dbReference>
<feature type="transmembrane region" description="Helical" evidence="1">
    <location>
        <begin position="90"/>
        <end position="110"/>
    </location>
</feature>
<feature type="transmembrane region" description="Helical" evidence="1">
    <location>
        <begin position="21"/>
        <end position="37"/>
    </location>
</feature>
<gene>
    <name evidence="2" type="ORF">E7Z73_03050</name>
</gene>
<keyword evidence="1" id="KW-0472">Membrane</keyword>
<evidence type="ECO:0000313" key="2">
    <source>
        <dbReference type="EMBL" id="MBE6504710.1"/>
    </source>
</evidence>
<accession>A0A8T3VJ61</accession>
<keyword evidence="1" id="KW-1133">Transmembrane helix</keyword>
<feature type="transmembrane region" description="Helical" evidence="1">
    <location>
        <begin position="174"/>
        <end position="197"/>
    </location>
</feature>
<organism evidence="2 3">
    <name type="scientific">Methanobrevibacter millerae</name>
    <dbReference type="NCBI Taxonomy" id="230361"/>
    <lineage>
        <taxon>Archaea</taxon>
        <taxon>Methanobacteriati</taxon>
        <taxon>Methanobacteriota</taxon>
        <taxon>Methanomada group</taxon>
        <taxon>Methanobacteria</taxon>
        <taxon>Methanobacteriales</taxon>
        <taxon>Methanobacteriaceae</taxon>
        <taxon>Methanobrevibacter</taxon>
    </lineage>
</organism>
<feature type="transmembrane region" description="Helical" evidence="1">
    <location>
        <begin position="43"/>
        <end position="62"/>
    </location>
</feature>
<evidence type="ECO:0000313" key="3">
    <source>
        <dbReference type="Proteomes" id="UP000762703"/>
    </source>
</evidence>
<feature type="transmembrane region" description="Helical" evidence="1">
    <location>
        <begin position="203"/>
        <end position="220"/>
    </location>
</feature>
<comment type="caution">
    <text evidence="2">The sequence shown here is derived from an EMBL/GenBank/DDBJ whole genome shotgun (WGS) entry which is preliminary data.</text>
</comment>
<proteinExistence type="predicted"/>